<proteinExistence type="predicted"/>
<feature type="domain" description="Recombinase" evidence="3">
    <location>
        <begin position="179"/>
        <end position="290"/>
    </location>
</feature>
<dbReference type="Gene3D" id="3.40.50.1390">
    <property type="entry name" value="Resolvase, N-terminal catalytic domain"/>
    <property type="match status" value="1"/>
</dbReference>
<dbReference type="PROSITE" id="PS51737">
    <property type="entry name" value="RECOMBINASE_DNA_BIND"/>
    <property type="match status" value="1"/>
</dbReference>
<dbReference type="PANTHER" id="PTHR30461">
    <property type="entry name" value="DNA-INVERTASE FROM LAMBDOID PROPHAGE"/>
    <property type="match status" value="1"/>
</dbReference>
<dbReference type="InterPro" id="IPR036162">
    <property type="entry name" value="Resolvase-like_N_sf"/>
</dbReference>
<keyword evidence="5" id="KW-1185">Reference proteome</keyword>
<accession>A0ABS5BP93</accession>
<sequence>MSDTSPKRVAYSYLRYSSPTQGDGDSVRRQTTKAREWCERTGTVLDGATYCDTGVSAFKGENRESGVLAAFLRDVEAERIPRGSVLLIENMDRLSREPPVRAVHLLSGILLAGISVVTLVPEEQELNEKSDLFSLFRGQMSQARGHDESKTKSERVTEAWDQRKLQARKGNGILTRRLPGWLEERDGKVVGIPDRVQVVRKIFDLASKGRGLSLIVRALEEDQVTPWGGAVMWRRSYISKILNARTVLGECQFYKGDEPDGEPIAGYFPKVIDEPLFSRVQGALAARKKSPGRVGKKVANLFTGLLWDAHSRGKMLISWRDWGRGQKRHRFRVLIPAKVLERGVPGSHGFRNDIFEEAVLTRLKEIDPKDVTGEEPQSESAALAEELAGLDARMKAIEAELAGDGTDVPALVRVLRAIDSKRQDALKRLTAARRADENPLSGVWSEARTLLDAAQDEPGRLRLRSLLQAAVSEVWVLVVRTAKRVYCVAQIHFRSGIHRDVLINYRPATRVRAMSWSAVSGAWPTEAGEIDLRKSEDVRAIEKMLEALDVTQLGG</sequence>
<dbReference type="Pfam" id="PF00239">
    <property type="entry name" value="Resolvase"/>
    <property type="match status" value="1"/>
</dbReference>
<evidence type="ECO:0000256" key="2">
    <source>
        <dbReference type="ARBA" id="ARBA00023172"/>
    </source>
</evidence>
<dbReference type="InterPro" id="IPR038109">
    <property type="entry name" value="DNA_bind_recomb_sf"/>
</dbReference>
<dbReference type="Gene3D" id="3.90.1750.20">
    <property type="entry name" value="Putative Large Serine Recombinase, Chain B, Domain 2"/>
    <property type="match status" value="1"/>
</dbReference>
<dbReference type="InterPro" id="IPR050639">
    <property type="entry name" value="SSR_resolvase"/>
</dbReference>
<dbReference type="RefSeq" id="WP_210653562.1">
    <property type="nucleotide sequence ID" value="NZ_JAGKQQ010000001.1"/>
</dbReference>
<reference evidence="4 5" key="1">
    <citation type="submission" date="2021-04" db="EMBL/GenBank/DDBJ databases">
        <authorList>
            <person name="Ivanova A."/>
        </authorList>
    </citation>
    <scope>NUCLEOTIDE SEQUENCE [LARGE SCALE GENOMIC DNA]</scope>
    <source>
        <strain evidence="4 5">G18</strain>
    </source>
</reference>
<evidence type="ECO:0000259" key="3">
    <source>
        <dbReference type="PROSITE" id="PS51737"/>
    </source>
</evidence>
<protein>
    <submittedName>
        <fullName evidence="4">Recombinase family protein</fullName>
    </submittedName>
</protein>
<gene>
    <name evidence="4" type="ORF">J8F10_09345</name>
</gene>
<dbReference type="InterPro" id="IPR011109">
    <property type="entry name" value="DNA_bind_recombinase_dom"/>
</dbReference>
<keyword evidence="1" id="KW-0238">DNA-binding</keyword>
<evidence type="ECO:0000313" key="5">
    <source>
        <dbReference type="Proteomes" id="UP000676565"/>
    </source>
</evidence>
<dbReference type="CDD" id="cd00338">
    <property type="entry name" value="Ser_Recombinase"/>
    <property type="match status" value="1"/>
</dbReference>
<dbReference type="SUPFAM" id="SSF53041">
    <property type="entry name" value="Resolvase-like"/>
    <property type="match status" value="1"/>
</dbReference>
<dbReference type="EMBL" id="JAGKQQ010000001">
    <property type="protein sequence ID" value="MBP3955485.1"/>
    <property type="molecule type" value="Genomic_DNA"/>
</dbReference>
<evidence type="ECO:0000313" key="4">
    <source>
        <dbReference type="EMBL" id="MBP3955485.1"/>
    </source>
</evidence>
<dbReference type="PANTHER" id="PTHR30461:SF2">
    <property type="entry name" value="SERINE RECOMBINASE PINE-RELATED"/>
    <property type="match status" value="1"/>
</dbReference>
<name>A0ABS5BP93_9BACT</name>
<organism evidence="4 5">
    <name type="scientific">Gemmata palustris</name>
    <dbReference type="NCBI Taxonomy" id="2822762"/>
    <lineage>
        <taxon>Bacteria</taxon>
        <taxon>Pseudomonadati</taxon>
        <taxon>Planctomycetota</taxon>
        <taxon>Planctomycetia</taxon>
        <taxon>Gemmatales</taxon>
        <taxon>Gemmataceae</taxon>
        <taxon>Gemmata</taxon>
    </lineage>
</organism>
<dbReference type="InterPro" id="IPR006119">
    <property type="entry name" value="Resolv_N"/>
</dbReference>
<dbReference type="Proteomes" id="UP000676565">
    <property type="component" value="Unassembled WGS sequence"/>
</dbReference>
<dbReference type="SMART" id="SM00857">
    <property type="entry name" value="Resolvase"/>
    <property type="match status" value="1"/>
</dbReference>
<evidence type="ECO:0000256" key="1">
    <source>
        <dbReference type="ARBA" id="ARBA00023125"/>
    </source>
</evidence>
<keyword evidence="2" id="KW-0233">DNA recombination</keyword>
<dbReference type="Pfam" id="PF07508">
    <property type="entry name" value="Recombinase"/>
    <property type="match status" value="1"/>
</dbReference>
<comment type="caution">
    <text evidence="4">The sequence shown here is derived from an EMBL/GenBank/DDBJ whole genome shotgun (WGS) entry which is preliminary data.</text>
</comment>